<dbReference type="GO" id="GO:0000155">
    <property type="term" value="F:phosphorelay sensor kinase activity"/>
    <property type="evidence" value="ECO:0007669"/>
    <property type="project" value="InterPro"/>
</dbReference>
<gene>
    <name evidence="13" type="ORF">SAMN04488563_4381</name>
</gene>
<keyword evidence="10 11" id="KW-0472">Membrane</keyword>
<dbReference type="SUPFAM" id="SSF47384">
    <property type="entry name" value="Homodimeric domain of signal transducing histidine kinase"/>
    <property type="match status" value="1"/>
</dbReference>
<sequence>MSRAWRSLRVRLAVLGFLAIYLPVLLLYGVTAYTEYDATTEVINGVEITTYSNVTWSPWVTGTVLALAPGSAYLAWWWSGRAVRRYEAMYERLRHAADAQRRLIEETSHELRIPLSVLATNAEVLLAHPAPTLEVYRDGLERSGRAATRLRAVIDELLVDARGRARTIDRQPADVAALVRAVVDDARVVAAPGGVTVTVTAPPRVVAAVDEATVRRAAANLLDNAVRHAPPGSVVDVMLERHESDRRGDVLAIVVTDHGPGIPSAELAHVFEPFWHGDGRDGPGTGLGLPIARQIALAHGGDITLTSPGPAGDGCVAELTLRG</sequence>
<comment type="subcellular location">
    <subcellularLocation>
        <location evidence="2">Cell membrane</location>
    </subcellularLocation>
</comment>
<evidence type="ECO:0000256" key="5">
    <source>
        <dbReference type="ARBA" id="ARBA00022679"/>
    </source>
</evidence>
<reference evidence="14" key="1">
    <citation type="submission" date="2016-10" db="EMBL/GenBank/DDBJ databases">
        <authorList>
            <person name="Varghese N."/>
            <person name="Submissions S."/>
        </authorList>
    </citation>
    <scope>NUCLEOTIDE SEQUENCE [LARGE SCALE GENOMIC DNA]</scope>
    <source>
        <strain evidence="14">DSM 45079</strain>
    </source>
</reference>
<dbReference type="InterPro" id="IPR036890">
    <property type="entry name" value="HATPase_C_sf"/>
</dbReference>
<evidence type="ECO:0000259" key="12">
    <source>
        <dbReference type="PROSITE" id="PS50109"/>
    </source>
</evidence>
<dbReference type="EMBL" id="LT629791">
    <property type="protein sequence ID" value="SDU72660.1"/>
    <property type="molecule type" value="Genomic_DNA"/>
</dbReference>
<dbReference type="SMART" id="SM00387">
    <property type="entry name" value="HATPase_c"/>
    <property type="match status" value="1"/>
</dbReference>
<protein>
    <recommendedName>
        <fullName evidence="3">histidine kinase</fullName>
        <ecNumber evidence="3">2.7.13.3</ecNumber>
    </recommendedName>
</protein>
<dbReference type="InterPro" id="IPR004358">
    <property type="entry name" value="Sig_transdc_His_kin-like_C"/>
</dbReference>
<dbReference type="PRINTS" id="PR00344">
    <property type="entry name" value="BCTRLSENSOR"/>
</dbReference>
<feature type="transmembrane region" description="Helical" evidence="11">
    <location>
        <begin position="56"/>
        <end position="76"/>
    </location>
</feature>
<evidence type="ECO:0000256" key="2">
    <source>
        <dbReference type="ARBA" id="ARBA00004236"/>
    </source>
</evidence>
<evidence type="ECO:0000256" key="1">
    <source>
        <dbReference type="ARBA" id="ARBA00000085"/>
    </source>
</evidence>
<dbReference type="STRING" id="419479.SAMN04488563_4381"/>
<name>A0A1H2KVD3_9ACTN</name>
<dbReference type="PROSITE" id="PS50109">
    <property type="entry name" value="HIS_KIN"/>
    <property type="match status" value="1"/>
</dbReference>
<keyword evidence="5" id="KW-0808">Transferase</keyword>
<dbReference type="Proteomes" id="UP000182977">
    <property type="component" value="Chromosome I"/>
</dbReference>
<keyword evidence="14" id="KW-1185">Reference proteome</keyword>
<evidence type="ECO:0000256" key="9">
    <source>
        <dbReference type="ARBA" id="ARBA00023012"/>
    </source>
</evidence>
<dbReference type="Pfam" id="PF00512">
    <property type="entry name" value="HisKA"/>
    <property type="match status" value="1"/>
</dbReference>
<evidence type="ECO:0000256" key="6">
    <source>
        <dbReference type="ARBA" id="ARBA00022692"/>
    </source>
</evidence>
<keyword evidence="4" id="KW-0597">Phosphoprotein</keyword>
<dbReference type="Pfam" id="PF02518">
    <property type="entry name" value="HATPase_c"/>
    <property type="match status" value="1"/>
</dbReference>
<dbReference type="Gene3D" id="1.10.287.130">
    <property type="match status" value="1"/>
</dbReference>
<evidence type="ECO:0000256" key="4">
    <source>
        <dbReference type="ARBA" id="ARBA00022553"/>
    </source>
</evidence>
<evidence type="ECO:0000256" key="3">
    <source>
        <dbReference type="ARBA" id="ARBA00012438"/>
    </source>
</evidence>
<comment type="catalytic activity">
    <reaction evidence="1">
        <text>ATP + protein L-histidine = ADP + protein N-phospho-L-histidine.</text>
        <dbReference type="EC" id="2.7.13.3"/>
    </reaction>
</comment>
<accession>A0A1H2KVD3</accession>
<dbReference type="EC" id="2.7.13.3" evidence="3"/>
<evidence type="ECO:0000313" key="14">
    <source>
        <dbReference type="Proteomes" id="UP000182977"/>
    </source>
</evidence>
<dbReference type="InterPro" id="IPR003594">
    <property type="entry name" value="HATPase_dom"/>
</dbReference>
<dbReference type="OrthoDB" id="9757990at2"/>
<dbReference type="InterPro" id="IPR036097">
    <property type="entry name" value="HisK_dim/P_sf"/>
</dbReference>
<evidence type="ECO:0000313" key="13">
    <source>
        <dbReference type="EMBL" id="SDU72660.1"/>
    </source>
</evidence>
<dbReference type="RefSeq" id="WP_046770386.1">
    <property type="nucleotide sequence ID" value="NZ_LBMC01000020.1"/>
</dbReference>
<organism evidence="13 14">
    <name type="scientific">Jiangella alkaliphila</name>
    <dbReference type="NCBI Taxonomy" id="419479"/>
    <lineage>
        <taxon>Bacteria</taxon>
        <taxon>Bacillati</taxon>
        <taxon>Actinomycetota</taxon>
        <taxon>Actinomycetes</taxon>
        <taxon>Jiangellales</taxon>
        <taxon>Jiangellaceae</taxon>
        <taxon>Jiangella</taxon>
    </lineage>
</organism>
<dbReference type="InterPro" id="IPR003661">
    <property type="entry name" value="HisK_dim/P_dom"/>
</dbReference>
<dbReference type="PANTHER" id="PTHR45436">
    <property type="entry name" value="SENSOR HISTIDINE KINASE YKOH"/>
    <property type="match status" value="1"/>
</dbReference>
<keyword evidence="7 13" id="KW-0418">Kinase</keyword>
<dbReference type="GO" id="GO:0005886">
    <property type="term" value="C:plasma membrane"/>
    <property type="evidence" value="ECO:0007669"/>
    <property type="project" value="UniProtKB-SubCell"/>
</dbReference>
<dbReference type="CDD" id="cd00075">
    <property type="entry name" value="HATPase"/>
    <property type="match status" value="1"/>
</dbReference>
<evidence type="ECO:0000256" key="7">
    <source>
        <dbReference type="ARBA" id="ARBA00022777"/>
    </source>
</evidence>
<dbReference type="AlphaFoldDB" id="A0A1H2KVD3"/>
<keyword evidence="6 11" id="KW-0812">Transmembrane</keyword>
<keyword evidence="9" id="KW-0902">Two-component regulatory system</keyword>
<evidence type="ECO:0000256" key="10">
    <source>
        <dbReference type="ARBA" id="ARBA00023136"/>
    </source>
</evidence>
<dbReference type="PANTHER" id="PTHR45436:SF5">
    <property type="entry name" value="SENSOR HISTIDINE KINASE TRCS"/>
    <property type="match status" value="1"/>
</dbReference>
<dbReference type="InterPro" id="IPR050428">
    <property type="entry name" value="TCS_sensor_his_kinase"/>
</dbReference>
<evidence type="ECO:0000256" key="8">
    <source>
        <dbReference type="ARBA" id="ARBA00022989"/>
    </source>
</evidence>
<evidence type="ECO:0000256" key="11">
    <source>
        <dbReference type="SAM" id="Phobius"/>
    </source>
</evidence>
<keyword evidence="8 11" id="KW-1133">Transmembrane helix</keyword>
<dbReference type="Gene3D" id="3.30.565.10">
    <property type="entry name" value="Histidine kinase-like ATPase, C-terminal domain"/>
    <property type="match status" value="1"/>
</dbReference>
<dbReference type="CDD" id="cd00082">
    <property type="entry name" value="HisKA"/>
    <property type="match status" value="1"/>
</dbReference>
<proteinExistence type="predicted"/>
<feature type="domain" description="Histidine kinase" evidence="12">
    <location>
        <begin position="106"/>
        <end position="323"/>
    </location>
</feature>
<dbReference type="SUPFAM" id="SSF55874">
    <property type="entry name" value="ATPase domain of HSP90 chaperone/DNA topoisomerase II/histidine kinase"/>
    <property type="match status" value="1"/>
</dbReference>
<dbReference type="InterPro" id="IPR005467">
    <property type="entry name" value="His_kinase_dom"/>
</dbReference>
<dbReference type="SMART" id="SM00388">
    <property type="entry name" value="HisKA"/>
    <property type="match status" value="1"/>
</dbReference>